<dbReference type="RefSeq" id="WP_074292928.1">
    <property type="nucleotide sequence ID" value="NZ_FSFF01000001.1"/>
</dbReference>
<keyword evidence="10 11" id="KW-0804">Transcription</keyword>
<evidence type="ECO:0000256" key="9">
    <source>
        <dbReference type="ARBA" id="ARBA00023157"/>
    </source>
</evidence>
<feature type="binding site" evidence="11">
    <location>
        <position position="24"/>
    </location>
    <ligand>
        <name>[4Fe-4S] cluster</name>
        <dbReference type="ChEBI" id="CHEBI:49883"/>
    </ligand>
</feature>
<reference evidence="13 14" key="1">
    <citation type="submission" date="2016-11" db="EMBL/GenBank/DDBJ databases">
        <authorList>
            <consortium name="Pathogen Informatics"/>
        </authorList>
    </citation>
    <scope>NUCLEOTIDE SEQUENCE [LARGE SCALE GENOMIC DNA]</scope>
    <source>
        <strain evidence="13 14">104</strain>
    </source>
</reference>
<feature type="binding site" evidence="11">
    <location>
        <position position="73"/>
    </location>
    <ligand>
        <name>[4Fe-4S] cluster</name>
        <dbReference type="ChEBI" id="CHEBI:49883"/>
    </ligand>
</feature>
<evidence type="ECO:0000256" key="8">
    <source>
        <dbReference type="ARBA" id="ARBA00023125"/>
    </source>
</evidence>
<evidence type="ECO:0000259" key="12">
    <source>
        <dbReference type="PROSITE" id="PS51674"/>
    </source>
</evidence>
<dbReference type="PANTHER" id="PTHR38839">
    <property type="entry name" value="TRANSCRIPTIONAL REGULATOR WHID-RELATED"/>
    <property type="match status" value="1"/>
</dbReference>
<keyword evidence="5 11" id="KW-0408">Iron</keyword>
<proteinExistence type="inferred from homology"/>
<comment type="caution">
    <text evidence="13">The sequence shown here is derived from an EMBL/GenBank/DDBJ whole genome shotgun (WGS) entry which is preliminary data.</text>
</comment>
<accession>A0AB38D0Y3</accession>
<name>A0AB38D0Y3_9MYCO</name>
<keyword evidence="6 11" id="KW-0411">Iron-sulfur</keyword>
<keyword evidence="3 11" id="KW-0004">4Fe-4S</keyword>
<dbReference type="GO" id="GO:0051539">
    <property type="term" value="F:4 iron, 4 sulfur cluster binding"/>
    <property type="evidence" value="ECO:0007669"/>
    <property type="project" value="UniProtKB-UniRule"/>
</dbReference>
<comment type="cofactor">
    <cofactor evidence="11">
        <name>[4Fe-4S] cluster</name>
        <dbReference type="ChEBI" id="CHEBI:49883"/>
    </cofactor>
    <text evidence="11">Binds 1 [4Fe-4S] cluster per subunit. Following nitrosylation of the [4Fe-4S] cluster binds 1 [4Fe-8(NO)] cluster per subunit.</text>
</comment>
<comment type="similarity">
    <text evidence="2 11">Belongs to the WhiB family.</text>
</comment>
<evidence type="ECO:0000313" key="14">
    <source>
        <dbReference type="Proteomes" id="UP000185210"/>
    </source>
</evidence>
<dbReference type="InterPro" id="IPR034768">
    <property type="entry name" value="4FE4S_WBL"/>
</dbReference>
<evidence type="ECO:0000313" key="13">
    <source>
        <dbReference type="EMBL" id="SIB18485.1"/>
    </source>
</evidence>
<comment type="PTM">
    <text evidence="11">The Fe-S cluster can be nitrosylated by nitric oxide (NO).</text>
</comment>
<evidence type="ECO:0000256" key="7">
    <source>
        <dbReference type="ARBA" id="ARBA00023015"/>
    </source>
</evidence>
<dbReference type="GO" id="GO:0047134">
    <property type="term" value="F:protein-disulfide reductase [NAD(P)H] activity"/>
    <property type="evidence" value="ECO:0007669"/>
    <property type="project" value="TreeGrafter"/>
</dbReference>
<feature type="binding site" evidence="11">
    <location>
        <position position="64"/>
    </location>
    <ligand>
        <name>[4Fe-4S] cluster</name>
        <dbReference type="ChEBI" id="CHEBI:49883"/>
    </ligand>
</feature>
<keyword evidence="8 11" id="KW-0238">DNA-binding</keyword>
<evidence type="ECO:0000256" key="6">
    <source>
        <dbReference type="ARBA" id="ARBA00023014"/>
    </source>
</evidence>
<evidence type="ECO:0000256" key="11">
    <source>
        <dbReference type="HAMAP-Rule" id="MF_01479"/>
    </source>
</evidence>
<evidence type="ECO:0000256" key="5">
    <source>
        <dbReference type="ARBA" id="ARBA00023004"/>
    </source>
</evidence>
<protein>
    <recommendedName>
        <fullName evidence="11">Transcriptional regulator WhiB</fullName>
    </recommendedName>
</protein>
<dbReference type="PROSITE" id="PS51674">
    <property type="entry name" value="4FE4S_WBL"/>
    <property type="match status" value="1"/>
</dbReference>
<dbReference type="GO" id="GO:0045892">
    <property type="term" value="P:negative regulation of DNA-templated transcription"/>
    <property type="evidence" value="ECO:0007669"/>
    <property type="project" value="TreeGrafter"/>
</dbReference>
<comment type="subcellular location">
    <subcellularLocation>
        <location evidence="1 11">Cytoplasm</location>
    </subcellularLocation>
</comment>
<evidence type="ECO:0000256" key="10">
    <source>
        <dbReference type="ARBA" id="ARBA00023163"/>
    </source>
</evidence>
<feature type="binding site" evidence="11">
    <location>
        <position position="67"/>
    </location>
    <ligand>
        <name>[4Fe-4S] cluster</name>
        <dbReference type="ChEBI" id="CHEBI:49883"/>
    </ligand>
</feature>
<evidence type="ECO:0000256" key="3">
    <source>
        <dbReference type="ARBA" id="ARBA00022485"/>
    </source>
</evidence>
<dbReference type="GO" id="GO:0003677">
    <property type="term" value="F:DNA binding"/>
    <property type="evidence" value="ECO:0007669"/>
    <property type="project" value="UniProtKB-UniRule"/>
</dbReference>
<dbReference type="GO" id="GO:0005737">
    <property type="term" value="C:cytoplasm"/>
    <property type="evidence" value="ECO:0007669"/>
    <property type="project" value="UniProtKB-SubCell"/>
</dbReference>
<evidence type="ECO:0000256" key="1">
    <source>
        <dbReference type="ARBA" id="ARBA00004496"/>
    </source>
</evidence>
<keyword evidence="9 11" id="KW-1015">Disulfide bond</keyword>
<dbReference type="Proteomes" id="UP000185210">
    <property type="component" value="Unassembled WGS sequence"/>
</dbReference>
<dbReference type="Pfam" id="PF02467">
    <property type="entry name" value="Whib"/>
    <property type="match status" value="1"/>
</dbReference>
<keyword evidence="4 11" id="KW-0479">Metal-binding</keyword>
<organism evidence="13 14">
    <name type="scientific">Mycobacteroides abscessus subsp. abscessus</name>
    <dbReference type="NCBI Taxonomy" id="1185650"/>
    <lineage>
        <taxon>Bacteria</taxon>
        <taxon>Bacillati</taxon>
        <taxon>Actinomycetota</taxon>
        <taxon>Actinomycetes</taxon>
        <taxon>Mycobacteriales</taxon>
        <taxon>Mycobacteriaceae</taxon>
        <taxon>Mycobacteroides</taxon>
        <taxon>Mycobacteroides abscessus</taxon>
    </lineage>
</organism>
<feature type="domain" description="4Fe-4S Wbl-type" evidence="12">
    <location>
        <begin position="23"/>
        <end position="97"/>
    </location>
</feature>
<dbReference type="EMBL" id="FSHM01000004">
    <property type="protein sequence ID" value="SIB18485.1"/>
    <property type="molecule type" value="Genomic_DNA"/>
</dbReference>
<keyword evidence="11" id="KW-0963">Cytoplasm</keyword>
<sequence>MTAIIDHPSPASDLDLDWRSKAVCDPSDTESHFQTVEDLVEDGVPQDLATEMVAYAEQRAKATCSRCPVRDKCRTWALENGEEFGIWGGTTPAERAALRPEWPAIKKITYHPVEPLPGEALHEHNGVDTRYRNRLVKARLAHEMLSSQPEFAVFHRRVGHQGRQACLDVVDAVIANPSTPTTDLAARIGKSSNFFSQLFSLVCRELGI</sequence>
<keyword evidence="7 11" id="KW-0805">Transcription regulation</keyword>
<dbReference type="GO" id="GO:0046872">
    <property type="term" value="F:metal ion binding"/>
    <property type="evidence" value="ECO:0007669"/>
    <property type="project" value="UniProtKB-KW"/>
</dbReference>
<dbReference type="GO" id="GO:0045454">
    <property type="term" value="P:cell redox homeostasis"/>
    <property type="evidence" value="ECO:0007669"/>
    <property type="project" value="TreeGrafter"/>
</dbReference>
<evidence type="ECO:0000256" key="4">
    <source>
        <dbReference type="ARBA" id="ARBA00022723"/>
    </source>
</evidence>
<comment type="function">
    <text evidence="11">Acts as a transcriptional regulator. Probably redox-responsive. The apo- but not holo-form probably binds DNA.</text>
</comment>
<dbReference type="AlphaFoldDB" id="A0AB38D0Y3"/>
<dbReference type="HAMAP" id="MF_01479">
    <property type="entry name" value="WhiB"/>
    <property type="match status" value="1"/>
</dbReference>
<gene>
    <name evidence="13" type="primary">whiB3</name>
    <name evidence="11" type="synonym">whiB</name>
    <name evidence="13" type="ORF">SAMEA2070301_03141</name>
</gene>
<comment type="PTM">
    <text evidence="11">Upon Fe-S cluster removal intramolecular disulfide bonds are formed.</text>
</comment>
<dbReference type="InterPro" id="IPR003482">
    <property type="entry name" value="Whib"/>
</dbReference>
<dbReference type="GO" id="GO:0035731">
    <property type="term" value="F:dinitrosyl-iron complex binding"/>
    <property type="evidence" value="ECO:0007669"/>
    <property type="project" value="UniProtKB-UniRule"/>
</dbReference>
<evidence type="ECO:0000256" key="2">
    <source>
        <dbReference type="ARBA" id="ARBA00006597"/>
    </source>
</evidence>